<comment type="caution">
    <text evidence="1">The sequence shown here is derived from an EMBL/GenBank/DDBJ whole genome shotgun (WGS) entry which is preliminary data.</text>
</comment>
<gene>
    <name evidence="1" type="ORF">Mgra_00008370</name>
</gene>
<accession>A0A8S9ZG34</accession>
<evidence type="ECO:0000313" key="1">
    <source>
        <dbReference type="EMBL" id="KAF7632252.1"/>
    </source>
</evidence>
<organism evidence="1 2">
    <name type="scientific">Meloidogyne graminicola</name>
    <dbReference type="NCBI Taxonomy" id="189291"/>
    <lineage>
        <taxon>Eukaryota</taxon>
        <taxon>Metazoa</taxon>
        <taxon>Ecdysozoa</taxon>
        <taxon>Nematoda</taxon>
        <taxon>Chromadorea</taxon>
        <taxon>Rhabditida</taxon>
        <taxon>Tylenchina</taxon>
        <taxon>Tylenchomorpha</taxon>
        <taxon>Tylenchoidea</taxon>
        <taxon>Meloidogynidae</taxon>
        <taxon>Meloidogyninae</taxon>
        <taxon>Meloidogyne</taxon>
    </lineage>
</organism>
<proteinExistence type="predicted"/>
<reference evidence="1" key="1">
    <citation type="journal article" date="2020" name="Ecol. Evol.">
        <title>Genome structure and content of the rice root-knot nematode (Meloidogyne graminicola).</title>
        <authorList>
            <person name="Phan N.T."/>
            <person name="Danchin E.G.J."/>
            <person name="Klopp C."/>
            <person name="Perfus-Barbeoch L."/>
            <person name="Kozlowski D.K."/>
            <person name="Koutsovoulos G.D."/>
            <person name="Lopez-Roques C."/>
            <person name="Bouchez O."/>
            <person name="Zahm M."/>
            <person name="Besnard G."/>
            <person name="Bellafiore S."/>
        </authorList>
    </citation>
    <scope>NUCLEOTIDE SEQUENCE</scope>
    <source>
        <strain evidence="1">VN-18</strain>
    </source>
</reference>
<dbReference type="Proteomes" id="UP000605970">
    <property type="component" value="Unassembled WGS sequence"/>
</dbReference>
<dbReference type="EMBL" id="JABEBT010000108">
    <property type="protein sequence ID" value="KAF7632252.1"/>
    <property type="molecule type" value="Genomic_DNA"/>
</dbReference>
<evidence type="ECO:0000313" key="2">
    <source>
        <dbReference type="Proteomes" id="UP000605970"/>
    </source>
</evidence>
<protein>
    <submittedName>
        <fullName evidence="1">Uncharacterized protein</fullName>
    </submittedName>
</protein>
<keyword evidence="2" id="KW-1185">Reference proteome</keyword>
<sequence length="97" mass="11634">MNFKKQQKFRLLPMELYFGIFKAINTVPVKISNKSNKLITIKQWNKYIHKLLLSSRIVYIANKETFYKTKIYDFILKLEVLSLLKFVSTDKFSDQHL</sequence>
<name>A0A8S9ZG34_9BILA</name>
<dbReference type="AlphaFoldDB" id="A0A8S9ZG34"/>